<dbReference type="PANTHER" id="PTHR30032:SF4">
    <property type="entry name" value="AMIDASE ENHANCER"/>
    <property type="match status" value="1"/>
</dbReference>
<reference evidence="4" key="1">
    <citation type="journal article" date="2013" name="PLoS ONE">
        <title>Metagenomic insights into the carbohydrate-active enzymes carried by the microorganisms adhering to solid digesta in the rumen of cows.</title>
        <authorList>
            <person name="Wang L."/>
            <person name="Hatem A."/>
            <person name="Catalyurek U.V."/>
            <person name="Morrison M."/>
            <person name="Yu Z."/>
        </authorList>
    </citation>
    <scope>NUCLEOTIDE SEQUENCE</scope>
</reference>
<dbReference type="InterPro" id="IPR003646">
    <property type="entry name" value="SH3-like_bac-type"/>
</dbReference>
<sequence>MEEGTPEMKLKLNRSVLRQILLLLLCLMLLPQAVFAAGTKKASDAEIRVLLTRLNLRTEAWMTLEGRYLAHCADGSEVLLPAGARITILLRNGQLVLFHDGLSLNAGKELKLLRLRDGDLEPGIRFNLFAGVYPGDLTLSVQDGVIRPIMTLPLEDYLTGVVPYEMSDSFPLEALKVQAICARTYALSKMTQNTSAEWDVVDNTNDQAFRGTPIQHENSSQAVKDTAGLVLTYKDKLITAWYSASNGGQTELPGNIWKGNNIPGCFAMIEDPWDVQNPESTIRTAELVKDGSGLSRGMLRLIRTELAKQAELTGRLPENPEELKVDAIRAVKLTTPRYAAPSRLMTRMEITLDAYGGTYDISLDLFPEAVFLLGLSVYGADNEIITVSEDEKAFTLTAGRYGHGVGMSQRGAQYMASEGKWTFKQILDFYYPGVKIKRYKGEAAIPPTPDPVLGVTPGPIPTATPRPTLMPVTEDLPEGAWMASVEHIDDDSTLNLREKPSAGAKVVLRLYKHQKLIVLEEAEVAGWVHVKTDAIEGYVMFSFLEPVEDKE</sequence>
<dbReference type="AlphaFoldDB" id="W0FIV0"/>
<evidence type="ECO:0000259" key="3">
    <source>
        <dbReference type="Pfam" id="PF08486"/>
    </source>
</evidence>
<dbReference type="InterPro" id="IPR013693">
    <property type="entry name" value="SpoIID/LytB_N"/>
</dbReference>
<dbReference type="PANTHER" id="PTHR30032">
    <property type="entry name" value="N-ACETYLMURAMOYL-L-ALANINE AMIDASE-RELATED"/>
    <property type="match status" value="1"/>
</dbReference>
<feature type="chain" id="PRO_5004788673" evidence="1">
    <location>
        <begin position="37"/>
        <end position="551"/>
    </location>
</feature>
<dbReference type="InterPro" id="IPR051922">
    <property type="entry name" value="Bact_Sporulation_Assoc"/>
</dbReference>
<name>W0FIV0_9BACT</name>
<evidence type="ECO:0000313" key="4">
    <source>
        <dbReference type="EMBL" id="AHF24763.1"/>
    </source>
</evidence>
<dbReference type="Gene3D" id="2.30.30.40">
    <property type="entry name" value="SH3 Domains"/>
    <property type="match status" value="1"/>
</dbReference>
<proteinExistence type="predicted"/>
<feature type="domain" description="Sporulation stage II protein D amidase enhancer LytB N-terminal" evidence="3">
    <location>
        <begin position="145"/>
        <end position="233"/>
    </location>
</feature>
<keyword evidence="1" id="KW-0732">Signal</keyword>
<evidence type="ECO:0000256" key="1">
    <source>
        <dbReference type="SAM" id="SignalP"/>
    </source>
</evidence>
<accession>W0FIV0</accession>
<protein>
    <submittedName>
        <fullName evidence="4">Modifier protein of major autolysin LytC</fullName>
    </submittedName>
</protein>
<dbReference type="GO" id="GO:0030288">
    <property type="term" value="C:outer membrane-bounded periplasmic space"/>
    <property type="evidence" value="ECO:0007669"/>
    <property type="project" value="TreeGrafter"/>
</dbReference>
<feature type="signal peptide" evidence="1">
    <location>
        <begin position="1"/>
        <end position="36"/>
    </location>
</feature>
<feature type="domain" description="SH3b" evidence="2">
    <location>
        <begin position="492"/>
        <end position="539"/>
    </location>
</feature>
<evidence type="ECO:0000259" key="2">
    <source>
        <dbReference type="Pfam" id="PF08239"/>
    </source>
</evidence>
<dbReference type="EMBL" id="KC246805">
    <property type="protein sequence ID" value="AHF24763.1"/>
    <property type="molecule type" value="Genomic_DNA"/>
</dbReference>
<organism evidence="4">
    <name type="scientific">uncultured bacterium Contig1495</name>
    <dbReference type="NCBI Taxonomy" id="1393440"/>
    <lineage>
        <taxon>Bacteria</taxon>
        <taxon>environmental samples</taxon>
    </lineage>
</organism>
<dbReference type="Pfam" id="PF08239">
    <property type="entry name" value="SH3_3"/>
    <property type="match status" value="1"/>
</dbReference>
<dbReference type="NCBIfam" id="TIGR02669">
    <property type="entry name" value="SpoIID_LytB"/>
    <property type="match status" value="1"/>
</dbReference>
<dbReference type="Pfam" id="PF08486">
    <property type="entry name" value="SpoIID"/>
    <property type="match status" value="1"/>
</dbReference>
<dbReference type="InterPro" id="IPR013486">
    <property type="entry name" value="SpoIID/LytB"/>
</dbReference>
<dbReference type="GO" id="GO:0030435">
    <property type="term" value="P:sporulation resulting in formation of a cellular spore"/>
    <property type="evidence" value="ECO:0007669"/>
    <property type="project" value="InterPro"/>
</dbReference>